<dbReference type="RefSeq" id="WP_167034975.1">
    <property type="nucleotide sequence ID" value="NZ_CP050177.1"/>
</dbReference>
<evidence type="ECO:0000313" key="4">
    <source>
        <dbReference type="EMBL" id="QIQ06163.1"/>
    </source>
</evidence>
<dbReference type="InterPro" id="IPR002559">
    <property type="entry name" value="Transposase_11"/>
</dbReference>
<gene>
    <name evidence="4" type="ORF">HA039_31060</name>
</gene>
<dbReference type="InterPro" id="IPR047647">
    <property type="entry name" value="ISAs1_transpos"/>
</dbReference>
<dbReference type="GO" id="GO:0003677">
    <property type="term" value="F:DNA binding"/>
    <property type="evidence" value="ECO:0007669"/>
    <property type="project" value="InterPro"/>
</dbReference>
<dbReference type="EMBL" id="CP050177">
    <property type="protein sequence ID" value="QIQ06163.1"/>
    <property type="molecule type" value="Genomic_DNA"/>
</dbReference>
<dbReference type="AlphaFoldDB" id="A0A6G9H6K1"/>
<dbReference type="Proteomes" id="UP000501179">
    <property type="component" value="Chromosome"/>
</dbReference>
<dbReference type="Pfam" id="PF13808">
    <property type="entry name" value="DDE_Tnp_1_assoc"/>
    <property type="match status" value="1"/>
</dbReference>
<dbReference type="InterPro" id="IPR051698">
    <property type="entry name" value="Transposase_11-like"/>
</dbReference>
<dbReference type="PANTHER" id="PTHR30298:SF0">
    <property type="entry name" value="PROTEIN YBFL-RELATED"/>
    <property type="match status" value="1"/>
</dbReference>
<evidence type="ECO:0000313" key="5">
    <source>
        <dbReference type="Proteomes" id="UP000501179"/>
    </source>
</evidence>
<dbReference type="NCBIfam" id="NF033564">
    <property type="entry name" value="transpos_ISAs1"/>
    <property type="match status" value="1"/>
</dbReference>
<feature type="region of interest" description="Disordered" evidence="1">
    <location>
        <begin position="1"/>
        <end position="24"/>
    </location>
</feature>
<evidence type="ECO:0000259" key="3">
    <source>
        <dbReference type="Pfam" id="PF13808"/>
    </source>
</evidence>
<name>A0A6G9H6K1_9ACTN</name>
<evidence type="ECO:0000256" key="1">
    <source>
        <dbReference type="SAM" id="MobiDB-lite"/>
    </source>
</evidence>
<protein>
    <submittedName>
        <fullName evidence="4">ISAs1 family transposase</fullName>
    </submittedName>
</protein>
<evidence type="ECO:0000259" key="2">
    <source>
        <dbReference type="Pfam" id="PF01609"/>
    </source>
</evidence>
<feature type="domain" description="H repeat-associated protein N-terminal" evidence="3">
    <location>
        <begin position="32"/>
        <end position="125"/>
    </location>
</feature>
<accession>A0A6G9H6K1</accession>
<dbReference type="KEGG" id="slia:HA039_31060"/>
<dbReference type="Pfam" id="PF01609">
    <property type="entry name" value="DDE_Tnp_1"/>
    <property type="match status" value="1"/>
</dbReference>
<proteinExistence type="predicted"/>
<dbReference type="InterPro" id="IPR032806">
    <property type="entry name" value="YbfD_N"/>
</dbReference>
<dbReference type="PANTHER" id="PTHR30298">
    <property type="entry name" value="H REPEAT-ASSOCIATED PREDICTED TRANSPOSASE"/>
    <property type="match status" value="1"/>
</dbReference>
<organism evidence="4 5">
    <name type="scientific">Streptomyces liangshanensis</name>
    <dbReference type="NCBI Taxonomy" id="2717324"/>
    <lineage>
        <taxon>Bacteria</taxon>
        <taxon>Bacillati</taxon>
        <taxon>Actinomycetota</taxon>
        <taxon>Actinomycetes</taxon>
        <taxon>Kitasatosporales</taxon>
        <taxon>Streptomycetaceae</taxon>
        <taxon>Streptomyces</taxon>
    </lineage>
</organism>
<dbReference type="GO" id="GO:0004803">
    <property type="term" value="F:transposase activity"/>
    <property type="evidence" value="ECO:0007669"/>
    <property type="project" value="InterPro"/>
</dbReference>
<reference evidence="4 5" key="1">
    <citation type="submission" date="2020-03" db="EMBL/GenBank/DDBJ databases">
        <title>A novel species.</title>
        <authorList>
            <person name="Gao J."/>
        </authorList>
    </citation>
    <scope>NUCLEOTIDE SEQUENCE [LARGE SCALE GENOMIC DNA]</scope>
    <source>
        <strain evidence="4 5">QMT-12</strain>
    </source>
</reference>
<feature type="domain" description="Transposase IS4-like" evidence="2">
    <location>
        <begin position="146"/>
        <end position="361"/>
    </location>
</feature>
<keyword evidence="5" id="KW-1185">Reference proteome</keyword>
<dbReference type="GO" id="GO:0006313">
    <property type="term" value="P:DNA transposition"/>
    <property type="evidence" value="ECO:0007669"/>
    <property type="project" value="InterPro"/>
</dbReference>
<sequence>MPARSSLLIPGPLGQLTDAAPTSPDDLPGLLTYLAQVPDPRRDQGRRHPLAFVLSLSACAVPAGAKLLAAIAEWAADAPPHVLDRLGGPCRKPDRGPVALTEATVRRILQHTDGDALDTAVGSWLAGRECAAGQEENDSDRPLPSLAVDGKTVRGACRTDGTQVHPLAAMTGTGLVTAQREVAGKTNEITVFQPLLAPPDLHGTVVTFDALHSQTAHARFLVEDKHAHYIVLIKGNQPTPHRWLKALPRREVPLLDKTRATAHGRDEIRRIKAAGVTRIAFPHAVQAAQIVRRRRIVTTGKVTLERVYGVSDLTAEQADATEIARRVRDHRGIENKIHHVRDTTYAEDASRVRTGTASRAMASPRNPAIGALRLAEQPNTAAGLRHHTGDANRPLTTFGTM</sequence>